<evidence type="ECO:0008006" key="3">
    <source>
        <dbReference type="Google" id="ProtNLM"/>
    </source>
</evidence>
<evidence type="ECO:0000313" key="2">
    <source>
        <dbReference type="Proteomes" id="UP000001693"/>
    </source>
</evidence>
<dbReference type="HOGENOM" id="CLU_097456_0_0_4"/>
<evidence type="ECO:0000313" key="1">
    <source>
        <dbReference type="EMBL" id="ACB36263.1"/>
    </source>
</evidence>
<name>B1XWR4_LEPCP</name>
<dbReference type="Proteomes" id="UP000001693">
    <property type="component" value="Chromosome"/>
</dbReference>
<dbReference type="EMBL" id="CP001013">
    <property type="protein sequence ID" value="ACB36263.1"/>
    <property type="molecule type" value="Genomic_DNA"/>
</dbReference>
<dbReference type="RefSeq" id="WP_012349008.1">
    <property type="nucleotide sequence ID" value="NC_010524.1"/>
</dbReference>
<dbReference type="eggNOG" id="COG3165">
    <property type="taxonomic scope" value="Bacteria"/>
</dbReference>
<dbReference type="OrthoDB" id="8525483at2"/>
<dbReference type="STRING" id="395495.Lcho_4009"/>
<sequence length="172" mass="18217">MFQALLEPLGREALARLTLLLNHVISAEPEAMRRLVGQAGGSIGIEWQRWPALLPPPPPAAWRITPAGLLELDDGSVAPASGAALLVGLDHQALFGWLLGGARGRPPMDVHGDVALAAEVSWLAENLRWDIEDDLARVIGDAPAHQLAQVGRAIAQGVQALVQRVRPAAPDA</sequence>
<gene>
    <name evidence="1" type="ordered locus">Lcho_4009</name>
</gene>
<keyword evidence="2" id="KW-1185">Reference proteome</keyword>
<proteinExistence type="predicted"/>
<protein>
    <recommendedName>
        <fullName evidence="3">Ubiquinone biosynthesis protein UbiJ</fullName>
    </recommendedName>
</protein>
<organism evidence="1 2">
    <name type="scientific">Leptothrix cholodnii (strain ATCC 51168 / LMG 8142 / SP-6)</name>
    <name type="common">Leptothrix discophora (strain SP-6)</name>
    <dbReference type="NCBI Taxonomy" id="395495"/>
    <lineage>
        <taxon>Bacteria</taxon>
        <taxon>Pseudomonadati</taxon>
        <taxon>Pseudomonadota</taxon>
        <taxon>Betaproteobacteria</taxon>
        <taxon>Burkholderiales</taxon>
        <taxon>Sphaerotilaceae</taxon>
        <taxon>Leptothrix</taxon>
    </lineage>
</organism>
<dbReference type="AlphaFoldDB" id="B1XWR4"/>
<accession>B1XWR4</accession>
<reference evidence="1 2" key="1">
    <citation type="submission" date="2008-03" db="EMBL/GenBank/DDBJ databases">
        <title>Complete sequence of Leptothrix cholodnii SP-6.</title>
        <authorList>
            <consortium name="US DOE Joint Genome Institute"/>
            <person name="Copeland A."/>
            <person name="Lucas S."/>
            <person name="Lapidus A."/>
            <person name="Glavina del Rio T."/>
            <person name="Dalin E."/>
            <person name="Tice H."/>
            <person name="Bruce D."/>
            <person name="Goodwin L."/>
            <person name="Pitluck S."/>
            <person name="Chertkov O."/>
            <person name="Brettin T."/>
            <person name="Detter J.C."/>
            <person name="Han C."/>
            <person name="Kuske C.R."/>
            <person name="Schmutz J."/>
            <person name="Larimer F."/>
            <person name="Land M."/>
            <person name="Hauser L."/>
            <person name="Kyrpides N."/>
            <person name="Lykidis A."/>
            <person name="Emerson D."/>
            <person name="Richardson P."/>
        </authorList>
    </citation>
    <scope>NUCLEOTIDE SEQUENCE [LARGE SCALE GENOMIC DNA]</scope>
    <source>
        <strain evidence="2">ATCC 51168 / LMG 8142 / SP-6</strain>
    </source>
</reference>
<dbReference type="KEGG" id="lch:Lcho_4009"/>